<protein>
    <submittedName>
        <fullName evidence="2">Uncharacterized protein</fullName>
    </submittedName>
</protein>
<dbReference type="Proteomes" id="UP001152523">
    <property type="component" value="Unassembled WGS sequence"/>
</dbReference>
<keyword evidence="3" id="KW-1185">Reference proteome</keyword>
<proteinExistence type="predicted"/>
<sequence>MEVVTESERQRMKKLDELSKDVDSMSSTRPIKHP</sequence>
<evidence type="ECO:0000313" key="3">
    <source>
        <dbReference type="Proteomes" id="UP001152523"/>
    </source>
</evidence>
<name>A0AAV0D6W3_9ASTE</name>
<comment type="caution">
    <text evidence="2">The sequence shown here is derived from an EMBL/GenBank/DDBJ whole genome shotgun (WGS) entry which is preliminary data.</text>
</comment>
<gene>
    <name evidence="2" type="ORF">CEPIT_LOCUS12780</name>
</gene>
<evidence type="ECO:0000256" key="1">
    <source>
        <dbReference type="SAM" id="MobiDB-lite"/>
    </source>
</evidence>
<feature type="region of interest" description="Disordered" evidence="1">
    <location>
        <begin position="1"/>
        <end position="34"/>
    </location>
</feature>
<reference evidence="2" key="1">
    <citation type="submission" date="2022-07" db="EMBL/GenBank/DDBJ databases">
        <authorList>
            <person name="Macas J."/>
            <person name="Novak P."/>
            <person name="Neumann P."/>
        </authorList>
    </citation>
    <scope>NUCLEOTIDE SEQUENCE</scope>
</reference>
<dbReference type="Pfam" id="PF04949">
    <property type="entry name" value="Transcrip_act"/>
    <property type="match status" value="1"/>
</dbReference>
<dbReference type="InterPro" id="IPR007033">
    <property type="entry name" value="GORAB"/>
</dbReference>
<feature type="compositionally biased region" description="Polar residues" evidence="1">
    <location>
        <begin position="24"/>
        <end position="34"/>
    </location>
</feature>
<accession>A0AAV0D6W3</accession>
<dbReference type="EMBL" id="CAMAPF010000079">
    <property type="protein sequence ID" value="CAH9094118.1"/>
    <property type="molecule type" value="Genomic_DNA"/>
</dbReference>
<feature type="compositionally biased region" description="Basic and acidic residues" evidence="1">
    <location>
        <begin position="1"/>
        <end position="23"/>
    </location>
</feature>
<organism evidence="2 3">
    <name type="scientific">Cuscuta epithymum</name>
    <dbReference type="NCBI Taxonomy" id="186058"/>
    <lineage>
        <taxon>Eukaryota</taxon>
        <taxon>Viridiplantae</taxon>
        <taxon>Streptophyta</taxon>
        <taxon>Embryophyta</taxon>
        <taxon>Tracheophyta</taxon>
        <taxon>Spermatophyta</taxon>
        <taxon>Magnoliopsida</taxon>
        <taxon>eudicotyledons</taxon>
        <taxon>Gunneridae</taxon>
        <taxon>Pentapetalae</taxon>
        <taxon>asterids</taxon>
        <taxon>lamiids</taxon>
        <taxon>Solanales</taxon>
        <taxon>Convolvulaceae</taxon>
        <taxon>Cuscuteae</taxon>
        <taxon>Cuscuta</taxon>
        <taxon>Cuscuta subgen. Cuscuta</taxon>
    </lineage>
</organism>
<evidence type="ECO:0000313" key="2">
    <source>
        <dbReference type="EMBL" id="CAH9094118.1"/>
    </source>
</evidence>
<dbReference type="AlphaFoldDB" id="A0AAV0D6W3"/>